<evidence type="ECO:0000313" key="4">
    <source>
        <dbReference type="Proteomes" id="UP000694383"/>
    </source>
</evidence>
<proteinExistence type="predicted"/>
<dbReference type="GO" id="GO:0006955">
    <property type="term" value="P:immune response"/>
    <property type="evidence" value="ECO:0007669"/>
    <property type="project" value="TreeGrafter"/>
</dbReference>
<dbReference type="GO" id="GO:0009897">
    <property type="term" value="C:external side of plasma membrane"/>
    <property type="evidence" value="ECO:0007669"/>
    <property type="project" value="TreeGrafter"/>
</dbReference>
<dbReference type="GeneTree" id="ENSGT01060000248670"/>
<dbReference type="Gene3D" id="3.30.500.10">
    <property type="entry name" value="MHC class I-like antigen recognition-like"/>
    <property type="match status" value="1"/>
</dbReference>
<evidence type="ECO:0000313" key="3">
    <source>
        <dbReference type="Ensembl" id="ENSOSIP00000002842.1"/>
    </source>
</evidence>
<sequence>MGLLDDRVIDYYDSSERLQPEYWDKCTQSRQSKQQWFKVNIDILINQMRQTSNDTHVLQWMHGCEEQGWPTLVLESLNPACFPVLPHQLAVD</sequence>
<dbReference type="GO" id="GO:0005615">
    <property type="term" value="C:extracellular space"/>
    <property type="evidence" value="ECO:0007669"/>
    <property type="project" value="TreeGrafter"/>
</dbReference>
<dbReference type="Proteomes" id="UP000694383">
    <property type="component" value="Unplaced"/>
</dbReference>
<dbReference type="Ensembl" id="ENSOSIT00000003048.1">
    <property type="protein sequence ID" value="ENSOSIP00000002842.1"/>
    <property type="gene ID" value="ENSOSIG00000001783.1"/>
</dbReference>
<feature type="domain" description="MHC class I-like antigen recognition-like" evidence="2">
    <location>
        <begin position="17"/>
        <end position="65"/>
    </location>
</feature>
<dbReference type="PANTHER" id="PTHR16675">
    <property type="entry name" value="MHC CLASS I-RELATED"/>
    <property type="match status" value="1"/>
</dbReference>
<evidence type="ECO:0000256" key="1">
    <source>
        <dbReference type="ARBA" id="ARBA00023180"/>
    </source>
</evidence>
<name>A0A8C7WT49_9TELE</name>
<dbReference type="Pfam" id="PF00129">
    <property type="entry name" value="MHC_I"/>
    <property type="match status" value="1"/>
</dbReference>
<dbReference type="InterPro" id="IPR050208">
    <property type="entry name" value="MHC_class-I_related"/>
</dbReference>
<dbReference type="InterPro" id="IPR037055">
    <property type="entry name" value="MHC_I-like_Ag-recog_sf"/>
</dbReference>
<organism evidence="3 4">
    <name type="scientific">Oryzias sinensis</name>
    <name type="common">Chinese medaka</name>
    <dbReference type="NCBI Taxonomy" id="183150"/>
    <lineage>
        <taxon>Eukaryota</taxon>
        <taxon>Metazoa</taxon>
        <taxon>Chordata</taxon>
        <taxon>Craniata</taxon>
        <taxon>Vertebrata</taxon>
        <taxon>Euteleostomi</taxon>
        <taxon>Actinopterygii</taxon>
        <taxon>Neopterygii</taxon>
        <taxon>Teleostei</taxon>
        <taxon>Neoteleostei</taxon>
        <taxon>Acanthomorphata</taxon>
        <taxon>Ovalentaria</taxon>
        <taxon>Atherinomorphae</taxon>
        <taxon>Beloniformes</taxon>
        <taxon>Adrianichthyidae</taxon>
        <taxon>Oryziinae</taxon>
        <taxon>Oryzias</taxon>
    </lineage>
</organism>
<accession>A0A8C7WT49</accession>
<dbReference type="InterPro" id="IPR011162">
    <property type="entry name" value="MHC_I/II-like_Ag-recog"/>
</dbReference>
<reference evidence="3" key="2">
    <citation type="submission" date="2025-09" db="UniProtKB">
        <authorList>
            <consortium name="Ensembl"/>
        </authorList>
    </citation>
    <scope>IDENTIFICATION</scope>
</reference>
<dbReference type="PANTHER" id="PTHR16675:SF193">
    <property type="entry name" value="LOC571647 PROTEIN-RELATED"/>
    <property type="match status" value="1"/>
</dbReference>
<evidence type="ECO:0000259" key="2">
    <source>
        <dbReference type="Pfam" id="PF00129"/>
    </source>
</evidence>
<dbReference type="AlphaFoldDB" id="A0A8C7WT49"/>
<protein>
    <recommendedName>
        <fullName evidence="2">MHC class I-like antigen recognition-like domain-containing protein</fullName>
    </recommendedName>
</protein>
<dbReference type="InterPro" id="IPR011161">
    <property type="entry name" value="MHC_I-like_Ag-recog"/>
</dbReference>
<keyword evidence="4" id="KW-1185">Reference proteome</keyword>
<dbReference type="SUPFAM" id="SSF54452">
    <property type="entry name" value="MHC antigen-recognition domain"/>
    <property type="match status" value="1"/>
</dbReference>
<keyword evidence="1" id="KW-0325">Glycoprotein</keyword>
<reference evidence="3" key="1">
    <citation type="submission" date="2025-08" db="UniProtKB">
        <authorList>
            <consortium name="Ensembl"/>
        </authorList>
    </citation>
    <scope>IDENTIFICATION</scope>
</reference>